<gene>
    <name evidence="2" type="ORF">SNE35_11015</name>
</gene>
<name>A0ABU5DFI4_9BURK</name>
<evidence type="ECO:0000313" key="3">
    <source>
        <dbReference type="Proteomes" id="UP001285263"/>
    </source>
</evidence>
<evidence type="ECO:0000313" key="2">
    <source>
        <dbReference type="EMBL" id="MDY0745043.1"/>
    </source>
</evidence>
<organism evidence="2 3">
    <name type="scientific">Roseateles agri</name>
    <dbReference type="NCBI Taxonomy" id="3098619"/>
    <lineage>
        <taxon>Bacteria</taxon>
        <taxon>Pseudomonadati</taxon>
        <taxon>Pseudomonadota</taxon>
        <taxon>Betaproteobacteria</taxon>
        <taxon>Burkholderiales</taxon>
        <taxon>Sphaerotilaceae</taxon>
        <taxon>Roseateles</taxon>
    </lineage>
</organism>
<proteinExistence type="predicted"/>
<keyword evidence="1" id="KW-0732">Signal</keyword>
<dbReference type="EMBL" id="JAXCLA010000003">
    <property type="protein sequence ID" value="MDY0745043.1"/>
    <property type="molecule type" value="Genomic_DNA"/>
</dbReference>
<dbReference type="RefSeq" id="WP_320422945.1">
    <property type="nucleotide sequence ID" value="NZ_JAXCLA010000003.1"/>
</dbReference>
<evidence type="ECO:0000256" key="1">
    <source>
        <dbReference type="SAM" id="SignalP"/>
    </source>
</evidence>
<sequence length="174" mass="17873">MTKKPLPFALAAALCLACGAVAAAEPETAEPATPAASASGDEAQAAAALAKDRAEAEAALAAAPSAERDLCLVRGKPAGDARYQVIKKLKVARQTYGSVTLVLPELAKEARAAGADLIVEYNGSQRFGFFPWRLVRPVATGTAVRWLGTQPVDCAALGGNTVAEVISTNKEPGK</sequence>
<reference evidence="2 3" key="1">
    <citation type="submission" date="2023-11" db="EMBL/GenBank/DDBJ databases">
        <title>Paucibacter sp. nov., isolated from fresh soil in Korea.</title>
        <authorList>
            <person name="Le N.T.T."/>
        </authorList>
    </citation>
    <scope>NUCLEOTIDE SEQUENCE [LARGE SCALE GENOMIC DNA]</scope>
    <source>
        <strain evidence="2 3">R3-3</strain>
    </source>
</reference>
<feature type="chain" id="PRO_5047455626" evidence="1">
    <location>
        <begin position="24"/>
        <end position="174"/>
    </location>
</feature>
<feature type="signal peptide" evidence="1">
    <location>
        <begin position="1"/>
        <end position="23"/>
    </location>
</feature>
<dbReference type="Proteomes" id="UP001285263">
    <property type="component" value="Unassembled WGS sequence"/>
</dbReference>
<protein>
    <submittedName>
        <fullName evidence="2">Uncharacterized protein</fullName>
    </submittedName>
</protein>
<comment type="caution">
    <text evidence="2">The sequence shown here is derived from an EMBL/GenBank/DDBJ whole genome shotgun (WGS) entry which is preliminary data.</text>
</comment>
<accession>A0ABU5DFI4</accession>
<keyword evidence="3" id="KW-1185">Reference proteome</keyword>